<sequence>ELISLLKTRIDKLCFEECERDRITCTLQPKCSRRFLLKLRIKGGLTIDDLPKFCYSVHKGVVERFFRHKTVIYRP</sequence>
<evidence type="ECO:0000313" key="1">
    <source>
        <dbReference type="EMBL" id="GAH96548.1"/>
    </source>
</evidence>
<reference evidence="1" key="1">
    <citation type="journal article" date="2014" name="Front. Microbiol.">
        <title>High frequency of phylogenetically diverse reductive dehalogenase-homologous genes in deep subseafloor sedimentary metagenomes.</title>
        <authorList>
            <person name="Kawai M."/>
            <person name="Futagami T."/>
            <person name="Toyoda A."/>
            <person name="Takaki Y."/>
            <person name="Nishi S."/>
            <person name="Hori S."/>
            <person name="Arai W."/>
            <person name="Tsubouchi T."/>
            <person name="Morono Y."/>
            <person name="Uchiyama I."/>
            <person name="Ito T."/>
            <person name="Fujiyama A."/>
            <person name="Inagaki F."/>
            <person name="Takami H."/>
        </authorList>
    </citation>
    <scope>NUCLEOTIDE SEQUENCE</scope>
    <source>
        <strain evidence="1">Expedition CK06-06</strain>
    </source>
</reference>
<name>X1LQY9_9ZZZZ</name>
<dbReference type="AlphaFoldDB" id="X1LQY9"/>
<feature type="non-terminal residue" evidence="1">
    <location>
        <position position="75"/>
    </location>
</feature>
<proteinExistence type="predicted"/>
<dbReference type="EMBL" id="BARU01048463">
    <property type="protein sequence ID" value="GAH96548.1"/>
    <property type="molecule type" value="Genomic_DNA"/>
</dbReference>
<comment type="caution">
    <text evidence="1">The sequence shown here is derived from an EMBL/GenBank/DDBJ whole genome shotgun (WGS) entry which is preliminary data.</text>
</comment>
<feature type="non-terminal residue" evidence="1">
    <location>
        <position position="1"/>
    </location>
</feature>
<protein>
    <submittedName>
        <fullName evidence="1">Uncharacterized protein</fullName>
    </submittedName>
</protein>
<accession>X1LQY9</accession>
<organism evidence="1">
    <name type="scientific">marine sediment metagenome</name>
    <dbReference type="NCBI Taxonomy" id="412755"/>
    <lineage>
        <taxon>unclassified sequences</taxon>
        <taxon>metagenomes</taxon>
        <taxon>ecological metagenomes</taxon>
    </lineage>
</organism>
<gene>
    <name evidence="1" type="ORF">S03H2_72014</name>
</gene>